<dbReference type="Proteomes" id="UP000245207">
    <property type="component" value="Unassembled WGS sequence"/>
</dbReference>
<comment type="caution">
    <text evidence="2">The sequence shown here is derived from an EMBL/GenBank/DDBJ whole genome shotgun (WGS) entry which is preliminary data.</text>
</comment>
<dbReference type="EMBL" id="PKPP01001657">
    <property type="protein sequence ID" value="PWA80908.1"/>
    <property type="molecule type" value="Genomic_DNA"/>
</dbReference>
<dbReference type="PANTHER" id="PTHR10492:SF101">
    <property type="entry name" value="ATP-DEPENDENT DNA HELICASE"/>
    <property type="match status" value="1"/>
</dbReference>
<sequence>MDTPVIEEDIPPLHQKDVMVFFTGSKLPEQTASQGMKILKKKLLLLDLLVLKVSKKRSTQIEPVIIEDGIPAMCPQGSLKIIWLLIVFEELWWRLLLLFGLTKHEIKDHKYKTSTSSNPPMFEGDAPTRQAQEGMLIPDTYDYVKSIIDVTYTHLLENLWNHELEPPSEEMVDTINVSMMRLLQKEETIYESSYSVSLDGSNTDLGDSLYTTNFLNGVRMYSLPQHTIKLKIGSHVMLTQNINQRASICNGTRLQVLRLGVNVIELKIISGENVDRCISDGVNVELLNVEDLKTKKIKTQLDVDILDVMKEKEWWDKWDWEHCEASEDAYEDDHCYCTTCQQTCNCILEECNCYIL</sequence>
<dbReference type="InterPro" id="IPR049163">
    <property type="entry name" value="Pif1-like_2B_dom"/>
</dbReference>
<dbReference type="Pfam" id="PF21530">
    <property type="entry name" value="Pif1_2B_dom"/>
    <property type="match status" value="1"/>
</dbReference>
<evidence type="ECO:0000259" key="1">
    <source>
        <dbReference type="Pfam" id="PF21530"/>
    </source>
</evidence>
<accession>A0A2U1P582</accession>
<dbReference type="STRING" id="35608.A0A2U1P582"/>
<name>A0A2U1P582_ARTAN</name>
<organism evidence="2 3">
    <name type="scientific">Artemisia annua</name>
    <name type="common">Sweet wormwood</name>
    <dbReference type="NCBI Taxonomy" id="35608"/>
    <lineage>
        <taxon>Eukaryota</taxon>
        <taxon>Viridiplantae</taxon>
        <taxon>Streptophyta</taxon>
        <taxon>Embryophyta</taxon>
        <taxon>Tracheophyta</taxon>
        <taxon>Spermatophyta</taxon>
        <taxon>Magnoliopsida</taxon>
        <taxon>eudicotyledons</taxon>
        <taxon>Gunneridae</taxon>
        <taxon>Pentapetalae</taxon>
        <taxon>asterids</taxon>
        <taxon>campanulids</taxon>
        <taxon>Asterales</taxon>
        <taxon>Asteraceae</taxon>
        <taxon>Asteroideae</taxon>
        <taxon>Anthemideae</taxon>
        <taxon>Artemisiinae</taxon>
        <taxon>Artemisia</taxon>
    </lineage>
</organism>
<dbReference type="PANTHER" id="PTHR10492">
    <property type="match status" value="1"/>
</dbReference>
<keyword evidence="3" id="KW-1185">Reference proteome</keyword>
<dbReference type="AlphaFoldDB" id="A0A2U1P582"/>
<evidence type="ECO:0000313" key="3">
    <source>
        <dbReference type="Proteomes" id="UP000245207"/>
    </source>
</evidence>
<reference evidence="2 3" key="1">
    <citation type="journal article" date="2018" name="Mol. Plant">
        <title>The genome of Artemisia annua provides insight into the evolution of Asteraceae family and artemisinin biosynthesis.</title>
        <authorList>
            <person name="Shen Q."/>
            <person name="Zhang L."/>
            <person name="Liao Z."/>
            <person name="Wang S."/>
            <person name="Yan T."/>
            <person name="Shi P."/>
            <person name="Liu M."/>
            <person name="Fu X."/>
            <person name="Pan Q."/>
            <person name="Wang Y."/>
            <person name="Lv Z."/>
            <person name="Lu X."/>
            <person name="Zhang F."/>
            <person name="Jiang W."/>
            <person name="Ma Y."/>
            <person name="Chen M."/>
            <person name="Hao X."/>
            <person name="Li L."/>
            <person name="Tang Y."/>
            <person name="Lv G."/>
            <person name="Zhou Y."/>
            <person name="Sun X."/>
            <person name="Brodelius P.E."/>
            <person name="Rose J.K.C."/>
            <person name="Tang K."/>
        </authorList>
    </citation>
    <scope>NUCLEOTIDE SEQUENCE [LARGE SCALE GENOMIC DNA]</scope>
    <source>
        <strain evidence="3">cv. Huhao1</strain>
        <tissue evidence="2">Leaf</tissue>
    </source>
</reference>
<feature type="domain" description="DNA helicase Pif1-like 2B" evidence="1">
    <location>
        <begin position="214"/>
        <end position="259"/>
    </location>
</feature>
<dbReference type="OrthoDB" id="1930718at2759"/>
<gene>
    <name evidence="2" type="ORF">CTI12_AA189690</name>
</gene>
<evidence type="ECO:0000313" key="2">
    <source>
        <dbReference type="EMBL" id="PWA80908.1"/>
    </source>
</evidence>
<proteinExistence type="predicted"/>
<protein>
    <recommendedName>
        <fullName evidence="1">DNA helicase Pif1-like 2B domain-containing protein</fullName>
    </recommendedName>
</protein>